<comment type="caution">
    <text evidence="1">The sequence shown here is derived from an EMBL/GenBank/DDBJ whole genome shotgun (WGS) entry which is preliminary data.</text>
</comment>
<dbReference type="SUPFAM" id="SSF53474">
    <property type="entry name" value="alpha/beta-Hydrolases"/>
    <property type="match status" value="1"/>
</dbReference>
<dbReference type="Gene3D" id="3.40.50.1820">
    <property type="entry name" value="alpha/beta hydrolase"/>
    <property type="match status" value="1"/>
</dbReference>
<keyword evidence="2" id="KW-1185">Reference proteome</keyword>
<dbReference type="EMBL" id="BAAATD010000016">
    <property type="protein sequence ID" value="GAA2631809.1"/>
    <property type="molecule type" value="Genomic_DNA"/>
</dbReference>
<accession>A0ABP6CZC6</accession>
<proteinExistence type="predicted"/>
<name>A0ABP6CZC6_9ACTN</name>
<organism evidence="1 2">
    <name type="scientific">Actinomadura fulvescens</name>
    <dbReference type="NCBI Taxonomy" id="46160"/>
    <lineage>
        <taxon>Bacteria</taxon>
        <taxon>Bacillati</taxon>
        <taxon>Actinomycetota</taxon>
        <taxon>Actinomycetes</taxon>
        <taxon>Streptosporangiales</taxon>
        <taxon>Thermomonosporaceae</taxon>
        <taxon>Actinomadura</taxon>
    </lineage>
</organism>
<evidence type="ECO:0000313" key="2">
    <source>
        <dbReference type="Proteomes" id="UP001501509"/>
    </source>
</evidence>
<dbReference type="Proteomes" id="UP001501509">
    <property type="component" value="Unassembled WGS sequence"/>
</dbReference>
<dbReference type="InterPro" id="IPR029058">
    <property type="entry name" value="AB_hydrolase_fold"/>
</dbReference>
<protein>
    <recommendedName>
        <fullName evidence="3">Hydrolase</fullName>
    </recommendedName>
</protein>
<dbReference type="RefSeq" id="WP_344547950.1">
    <property type="nucleotide sequence ID" value="NZ_BAAATD010000016.1"/>
</dbReference>
<evidence type="ECO:0000313" key="1">
    <source>
        <dbReference type="EMBL" id="GAA2631809.1"/>
    </source>
</evidence>
<reference evidence="2" key="1">
    <citation type="journal article" date="2019" name="Int. J. Syst. Evol. Microbiol.">
        <title>The Global Catalogue of Microorganisms (GCM) 10K type strain sequencing project: providing services to taxonomists for standard genome sequencing and annotation.</title>
        <authorList>
            <consortium name="The Broad Institute Genomics Platform"/>
            <consortium name="The Broad Institute Genome Sequencing Center for Infectious Disease"/>
            <person name="Wu L."/>
            <person name="Ma J."/>
        </authorList>
    </citation>
    <scope>NUCLEOTIDE SEQUENCE [LARGE SCALE GENOMIC DNA]</scope>
    <source>
        <strain evidence="2">JCM 6833</strain>
    </source>
</reference>
<sequence>MAGAAESRYTLEVVPALRRSTTPKLLIWGEDDDCEKVEYAERFAMEIPLTTLMRIPGADHIPTENAPGQIASALTDFFAA</sequence>
<gene>
    <name evidence="1" type="ORF">GCM10010411_82480</name>
</gene>
<evidence type="ECO:0008006" key="3">
    <source>
        <dbReference type="Google" id="ProtNLM"/>
    </source>
</evidence>